<dbReference type="EMBL" id="BJOD01000052">
    <property type="protein sequence ID" value="GED27871.1"/>
    <property type="molecule type" value="Genomic_DNA"/>
</dbReference>
<dbReference type="EMBL" id="RHHN01000007">
    <property type="protein sequence ID" value="RNB61295.1"/>
    <property type="molecule type" value="Genomic_DNA"/>
</dbReference>
<feature type="binding site" evidence="1">
    <location>
        <position position="87"/>
    </location>
    <ligand>
        <name>Mg(2+)</name>
        <dbReference type="ChEBI" id="CHEBI:18420"/>
        <label>1</label>
        <note>catalytic</note>
    </ligand>
</feature>
<dbReference type="Proteomes" id="UP000317180">
    <property type="component" value="Unassembled WGS sequence"/>
</dbReference>
<name>A0A3M8BEI1_9BACL</name>
<evidence type="ECO:0000313" key="3">
    <source>
        <dbReference type="EMBL" id="RNB61295.1"/>
    </source>
</evidence>
<protein>
    <recommendedName>
        <fullName evidence="6">Inositol monophosphatase</fullName>
    </recommendedName>
</protein>
<evidence type="ECO:0000313" key="4">
    <source>
        <dbReference type="Proteomes" id="UP000276178"/>
    </source>
</evidence>
<dbReference type="SUPFAM" id="SSF56655">
    <property type="entry name" value="Carbohydrate phosphatase"/>
    <property type="match status" value="1"/>
</dbReference>
<dbReference type="GO" id="GO:0007165">
    <property type="term" value="P:signal transduction"/>
    <property type="evidence" value="ECO:0007669"/>
    <property type="project" value="TreeGrafter"/>
</dbReference>
<gene>
    <name evidence="2" type="ORF">BAG01nite_39730</name>
    <name evidence="3" type="ORF">EB820_01295</name>
</gene>
<comment type="caution">
    <text evidence="3">The sequence shown here is derived from an EMBL/GenBank/DDBJ whole genome shotgun (WGS) entry which is preliminary data.</text>
</comment>
<proteinExistence type="predicted"/>
<comment type="cofactor">
    <cofactor evidence="1">
        <name>Mg(2+)</name>
        <dbReference type="ChEBI" id="CHEBI:18420"/>
    </cofactor>
</comment>
<dbReference type="Gene3D" id="3.30.540.10">
    <property type="entry name" value="Fructose-1,6-Bisphosphatase, subunit A, domain 1"/>
    <property type="match status" value="1"/>
</dbReference>
<sequence>MKQDDVLYCEALLRKVGQRLFAEFAQEPACTSKQAMNERFHALNPQAEELLRHGLAERFPAYRWSDAEFDASLQKQPEYSTPYWICDAIDGAVYFLQGMPMWAVSLCLVRDGQTAVSFVYDPCRDEMFTAIARQGAFFEWQQN</sequence>
<reference evidence="3 4" key="1">
    <citation type="submission" date="2018-10" db="EMBL/GenBank/DDBJ databases">
        <title>Phylogenomics of Brevibacillus.</title>
        <authorList>
            <person name="Dunlap C."/>
        </authorList>
    </citation>
    <scope>NUCLEOTIDE SEQUENCE [LARGE SCALE GENOMIC DNA]</scope>
    <source>
        <strain evidence="3 4">NRRL NRS 1219</strain>
    </source>
</reference>
<evidence type="ECO:0000313" key="2">
    <source>
        <dbReference type="EMBL" id="GED27871.1"/>
    </source>
</evidence>
<dbReference type="AlphaFoldDB" id="A0A3M8BEI1"/>
<keyword evidence="5" id="KW-1185">Reference proteome</keyword>
<feature type="binding site" evidence="1">
    <location>
        <position position="89"/>
    </location>
    <ligand>
        <name>Mg(2+)</name>
        <dbReference type="ChEBI" id="CHEBI:18420"/>
        <label>1</label>
        <note>catalytic</note>
    </ligand>
</feature>
<accession>A0A3M8BEI1</accession>
<evidence type="ECO:0008006" key="6">
    <source>
        <dbReference type="Google" id="ProtNLM"/>
    </source>
</evidence>
<dbReference type="Pfam" id="PF00459">
    <property type="entry name" value="Inositol_P"/>
    <property type="match status" value="1"/>
</dbReference>
<dbReference type="GO" id="GO:0008934">
    <property type="term" value="F:inositol monophosphate 1-phosphatase activity"/>
    <property type="evidence" value="ECO:0007669"/>
    <property type="project" value="TreeGrafter"/>
</dbReference>
<keyword evidence="1" id="KW-0479">Metal-binding</keyword>
<reference evidence="2 5" key="2">
    <citation type="submission" date="2019-06" db="EMBL/GenBank/DDBJ databases">
        <title>Whole genome shotgun sequence of Brevibacillus agri NBRC 15538.</title>
        <authorList>
            <person name="Hosoyama A."/>
            <person name="Uohara A."/>
            <person name="Ohji S."/>
            <person name="Ichikawa N."/>
        </authorList>
    </citation>
    <scope>NUCLEOTIDE SEQUENCE [LARGE SCALE GENOMIC DNA]</scope>
    <source>
        <strain evidence="2 5">NBRC 15538</strain>
    </source>
</reference>
<dbReference type="PANTHER" id="PTHR20854:SF4">
    <property type="entry name" value="INOSITOL-1-MONOPHOSPHATASE-RELATED"/>
    <property type="match status" value="1"/>
</dbReference>
<dbReference type="InterPro" id="IPR000760">
    <property type="entry name" value="Inositol_monophosphatase-like"/>
</dbReference>
<evidence type="ECO:0000313" key="5">
    <source>
        <dbReference type="Proteomes" id="UP000317180"/>
    </source>
</evidence>
<dbReference type="GeneID" id="82813164"/>
<dbReference type="GO" id="GO:0006020">
    <property type="term" value="P:inositol metabolic process"/>
    <property type="evidence" value="ECO:0007669"/>
    <property type="project" value="TreeGrafter"/>
</dbReference>
<dbReference type="Proteomes" id="UP000276178">
    <property type="component" value="Unassembled WGS sequence"/>
</dbReference>
<dbReference type="PANTHER" id="PTHR20854">
    <property type="entry name" value="INOSITOL MONOPHOSPHATASE"/>
    <property type="match status" value="1"/>
</dbReference>
<dbReference type="RefSeq" id="WP_122952431.1">
    <property type="nucleotide sequence ID" value="NZ_BJOD01000052.1"/>
</dbReference>
<feature type="binding site" evidence="1">
    <location>
        <position position="90"/>
    </location>
    <ligand>
        <name>Mg(2+)</name>
        <dbReference type="ChEBI" id="CHEBI:18420"/>
        <label>2</label>
    </ligand>
</feature>
<dbReference type="OrthoDB" id="9772456at2"/>
<keyword evidence="1" id="KW-0460">Magnesium</keyword>
<organism evidence="3 4">
    <name type="scientific">Brevibacillus agri</name>
    <dbReference type="NCBI Taxonomy" id="51101"/>
    <lineage>
        <taxon>Bacteria</taxon>
        <taxon>Bacillati</taxon>
        <taxon>Bacillota</taxon>
        <taxon>Bacilli</taxon>
        <taxon>Bacillales</taxon>
        <taxon>Paenibacillaceae</taxon>
        <taxon>Brevibacillus</taxon>
    </lineage>
</organism>
<evidence type="ECO:0000256" key="1">
    <source>
        <dbReference type="PIRSR" id="PIRSR600760-2"/>
    </source>
</evidence>
<dbReference type="GO" id="GO:0046872">
    <property type="term" value="F:metal ion binding"/>
    <property type="evidence" value="ECO:0007669"/>
    <property type="project" value="UniProtKB-KW"/>
</dbReference>